<gene>
    <name evidence="1" type="ordered locus">Desal_2159</name>
</gene>
<dbReference type="Pfam" id="PF01136">
    <property type="entry name" value="Peptidase_U32"/>
    <property type="match status" value="1"/>
</dbReference>
<dbReference type="OrthoDB" id="9807498at2"/>
<dbReference type="InterPro" id="IPR001539">
    <property type="entry name" value="Peptidase_U32"/>
</dbReference>
<reference evidence="1 2" key="1">
    <citation type="submission" date="2009-06" db="EMBL/GenBank/DDBJ databases">
        <title>Complete sequence of Desulfovibrio salexigens DSM 2638.</title>
        <authorList>
            <consortium name="US DOE Joint Genome Institute"/>
            <person name="Lucas S."/>
            <person name="Copeland A."/>
            <person name="Lapidus A."/>
            <person name="Glavina del Rio T."/>
            <person name="Tice H."/>
            <person name="Bruce D."/>
            <person name="Goodwin L."/>
            <person name="Pitluck S."/>
            <person name="Munk A.C."/>
            <person name="Brettin T."/>
            <person name="Detter J.C."/>
            <person name="Han C."/>
            <person name="Tapia R."/>
            <person name="Larimer F."/>
            <person name="Land M."/>
            <person name="Hauser L."/>
            <person name="Kyrpides N."/>
            <person name="Anderson I."/>
            <person name="Wall J.D."/>
            <person name="Arkin A.P."/>
            <person name="Dehal P."/>
            <person name="Chivian D."/>
            <person name="Giles B."/>
            <person name="Hazen T.C."/>
        </authorList>
    </citation>
    <scope>NUCLEOTIDE SEQUENCE [LARGE SCALE GENOMIC DNA]</scope>
    <source>
        <strain evidence="2">ATCC 14822 / DSM 2638 / NCIMB 8403 / VKM B-1763</strain>
    </source>
</reference>
<keyword evidence="2" id="KW-1185">Reference proteome</keyword>
<dbReference type="RefSeq" id="WP_015852033.1">
    <property type="nucleotide sequence ID" value="NC_012881.1"/>
</dbReference>
<dbReference type="EMBL" id="CP001649">
    <property type="protein sequence ID" value="ACS80217.1"/>
    <property type="molecule type" value="Genomic_DNA"/>
</dbReference>
<evidence type="ECO:0000313" key="1">
    <source>
        <dbReference type="EMBL" id="ACS80217.1"/>
    </source>
</evidence>
<dbReference type="HOGENOM" id="CLU_011540_4_1_7"/>
<name>C6BW14_MARSD</name>
<evidence type="ECO:0000313" key="2">
    <source>
        <dbReference type="Proteomes" id="UP000002601"/>
    </source>
</evidence>
<dbReference type="eggNOG" id="COG0826">
    <property type="taxonomic scope" value="Bacteria"/>
</dbReference>
<dbReference type="Proteomes" id="UP000002601">
    <property type="component" value="Chromosome"/>
</dbReference>
<dbReference type="InterPro" id="IPR051454">
    <property type="entry name" value="RNA/ubiquinone_mod_enzymes"/>
</dbReference>
<dbReference type="PANTHER" id="PTHR30217:SF10">
    <property type="entry name" value="23S RRNA 5-HYDROXYCYTIDINE C2501 SYNTHASE"/>
    <property type="match status" value="1"/>
</dbReference>
<organism evidence="1 2">
    <name type="scientific">Maridesulfovibrio salexigens (strain ATCC 14822 / DSM 2638 / NCIMB 8403 / VKM B-1763)</name>
    <name type="common">Desulfovibrio salexigens</name>
    <dbReference type="NCBI Taxonomy" id="526222"/>
    <lineage>
        <taxon>Bacteria</taxon>
        <taxon>Pseudomonadati</taxon>
        <taxon>Thermodesulfobacteriota</taxon>
        <taxon>Desulfovibrionia</taxon>
        <taxon>Desulfovibrionales</taxon>
        <taxon>Desulfovibrionaceae</taxon>
        <taxon>Maridesulfovibrio</taxon>
    </lineage>
</organism>
<sequence length="658" mass="73750">MNEHKPEILAPAGDKSSFLAAIAAGADAVYAGLKHFSARMEAYNFATSELAALAELGRENGVRTHIPMNTLIKPDDINSAARLVERISRTVKPDALIIQDLAMVEIARQAGFEGELHLSTLANVSHPAALKTAEELGVDRVVVPRELNLDEIRMMAEACPDSMTLEMFVHGALCYSVSGRCYWSSFFGGKSSLRGRCVQPCRRLYGGAKRKDQPKRLFSCLDLSLDVLTKPTLAIPKVSSWKIEGRKKGPHYVYYTVAAYKMLRDNPNDAKVKKDAVELLELALGRPSSHSVFLPQRPFTPLDPSNETGSGFLIGITKQEKNGKPYFNCRQELLAGDFLRIGYQDQPGHQTMKIRKFIPKRGKVSIPVKGKMRLKSGTRVFLIDRREEGLTKALKKLDSKLSKITVAENVASDMIIDLPQPCPLPERTARHTLQRNPPKGKTKFGTDVWLSMNALKRTPRPAVSKIWWHLPPVVWPDEEKEVQKIIDICLSGGGRDFVLNAPWQKAFFPKDAKVRFHAGPFCNVSNPVTIEMLADMGFSSAYVSPELARDDFLALPQNSPLPLGFVLSGMWPLGLSRIMAEETELMSPIYSQKKEICWARKYGQTYWIYPGWPLDFGAERKVLENSGYTMFLNIEEPWPRAVPEPHRTSNFNWDLSLL</sequence>
<dbReference type="PANTHER" id="PTHR30217">
    <property type="entry name" value="PEPTIDASE U32 FAMILY"/>
    <property type="match status" value="1"/>
</dbReference>
<dbReference type="STRING" id="526222.Desal_2159"/>
<proteinExistence type="predicted"/>
<accession>C6BW14</accession>
<dbReference type="AlphaFoldDB" id="C6BW14"/>
<protein>
    <submittedName>
        <fullName evidence="1">Peptidase U32</fullName>
    </submittedName>
</protein>
<dbReference type="KEGG" id="dsa:Desal_2159"/>